<proteinExistence type="predicted"/>
<feature type="transmembrane region" description="Helical" evidence="6">
    <location>
        <begin position="390"/>
        <end position="411"/>
    </location>
</feature>
<evidence type="ECO:0000256" key="6">
    <source>
        <dbReference type="SAM" id="Phobius"/>
    </source>
</evidence>
<keyword evidence="5 6" id="KW-0472">Membrane</keyword>
<evidence type="ECO:0000259" key="8">
    <source>
        <dbReference type="Pfam" id="PF13567"/>
    </source>
</evidence>
<reference evidence="9 10" key="1">
    <citation type="submission" date="2021-03" db="EMBL/GenBank/DDBJ databases">
        <title>Gelidibacter sp. nov., isolated from costal sediment.</title>
        <authorList>
            <person name="Lun K.-Y."/>
        </authorList>
    </citation>
    <scope>NUCLEOTIDE SEQUENCE [LARGE SCALE GENOMIC DNA]</scope>
    <source>
        <strain evidence="9 10">DF109</strain>
    </source>
</reference>
<feature type="transmembrane region" description="Helical" evidence="6">
    <location>
        <begin position="6"/>
        <end position="25"/>
    </location>
</feature>
<name>A0ABS3SVB4_9FLAO</name>
<dbReference type="InterPro" id="IPR004477">
    <property type="entry name" value="ComEC_N"/>
</dbReference>
<evidence type="ECO:0000256" key="3">
    <source>
        <dbReference type="ARBA" id="ARBA00022692"/>
    </source>
</evidence>
<dbReference type="RefSeq" id="WP_208234742.1">
    <property type="nucleotide sequence ID" value="NZ_JAGEVG010000019.1"/>
</dbReference>
<dbReference type="InterPro" id="IPR025405">
    <property type="entry name" value="DUF4131"/>
</dbReference>
<feature type="transmembrane region" description="Helical" evidence="6">
    <location>
        <begin position="334"/>
        <end position="354"/>
    </location>
</feature>
<evidence type="ECO:0000256" key="5">
    <source>
        <dbReference type="ARBA" id="ARBA00023136"/>
    </source>
</evidence>
<evidence type="ECO:0000259" key="7">
    <source>
        <dbReference type="Pfam" id="PF03772"/>
    </source>
</evidence>
<feature type="transmembrane region" description="Helical" evidence="6">
    <location>
        <begin position="32"/>
        <end position="49"/>
    </location>
</feature>
<gene>
    <name evidence="9" type="ORF">J4051_15240</name>
</gene>
<dbReference type="EMBL" id="JAGEVG010000019">
    <property type="protein sequence ID" value="MBO3099634.1"/>
    <property type="molecule type" value="Genomic_DNA"/>
</dbReference>
<dbReference type="Pfam" id="PF03772">
    <property type="entry name" value="Competence"/>
    <property type="match status" value="1"/>
</dbReference>
<dbReference type="Proteomes" id="UP000681315">
    <property type="component" value="Unassembled WGS sequence"/>
</dbReference>
<keyword evidence="4 6" id="KW-1133">Transmembrane helix</keyword>
<feature type="transmembrane region" description="Helical" evidence="6">
    <location>
        <begin position="450"/>
        <end position="470"/>
    </location>
</feature>
<keyword evidence="3 6" id="KW-0812">Transmembrane</keyword>
<protein>
    <submittedName>
        <fullName evidence="9">ComEC/Rec2 family competence protein</fullName>
    </submittedName>
</protein>
<feature type="transmembrane region" description="Helical" evidence="6">
    <location>
        <begin position="417"/>
        <end position="443"/>
    </location>
</feature>
<feature type="transmembrane region" description="Helical" evidence="6">
    <location>
        <begin position="290"/>
        <end position="313"/>
    </location>
</feature>
<dbReference type="NCBIfam" id="TIGR00360">
    <property type="entry name" value="ComEC_N-term"/>
    <property type="match status" value="1"/>
</dbReference>
<keyword evidence="10" id="KW-1185">Reference proteome</keyword>
<evidence type="ECO:0000313" key="9">
    <source>
        <dbReference type="EMBL" id="MBO3099634.1"/>
    </source>
</evidence>
<evidence type="ECO:0000313" key="10">
    <source>
        <dbReference type="Proteomes" id="UP000681315"/>
    </source>
</evidence>
<comment type="caution">
    <text evidence="9">The sequence shown here is derived from an EMBL/GenBank/DDBJ whole genome shotgun (WGS) entry which is preliminary data.</text>
</comment>
<dbReference type="InterPro" id="IPR052159">
    <property type="entry name" value="Competence_DNA_uptake"/>
</dbReference>
<evidence type="ECO:0000256" key="1">
    <source>
        <dbReference type="ARBA" id="ARBA00004651"/>
    </source>
</evidence>
<dbReference type="Pfam" id="PF13567">
    <property type="entry name" value="DUF4131"/>
    <property type="match status" value="1"/>
</dbReference>
<accession>A0ABS3SVB4</accession>
<evidence type="ECO:0000256" key="2">
    <source>
        <dbReference type="ARBA" id="ARBA00022475"/>
    </source>
</evidence>
<feature type="domain" description="ComEC/Rec2-related protein" evidence="7">
    <location>
        <begin position="235"/>
        <end position="503"/>
    </location>
</feature>
<organism evidence="9 10">
    <name type="scientific">Gelidibacter pelagius</name>
    <dbReference type="NCBI Taxonomy" id="2819985"/>
    <lineage>
        <taxon>Bacteria</taxon>
        <taxon>Pseudomonadati</taxon>
        <taxon>Bacteroidota</taxon>
        <taxon>Flavobacteriia</taxon>
        <taxon>Flavobacteriales</taxon>
        <taxon>Flavobacteriaceae</taxon>
        <taxon>Gelidibacter</taxon>
    </lineage>
</organism>
<feature type="transmembrane region" description="Helical" evidence="6">
    <location>
        <begin position="256"/>
        <end position="278"/>
    </location>
</feature>
<feature type="transmembrane region" description="Helical" evidence="6">
    <location>
        <begin position="482"/>
        <end position="501"/>
    </location>
</feature>
<evidence type="ECO:0000256" key="4">
    <source>
        <dbReference type="ARBA" id="ARBA00022989"/>
    </source>
</evidence>
<feature type="domain" description="DUF4131" evidence="8">
    <location>
        <begin position="27"/>
        <end position="194"/>
    </location>
</feature>
<sequence>MKLLNFAIIKITICLIVGILVAHYFNLSISLVLPFTLILTIVLLTFLIVEKKHLVKSSGFGILTIFTFIAIGILNYQLHDQKSFRKHYTQHFDPVTDTVETISFRIREVLKPSVYHDKYRVEILNINDQQLVGKTLLNVQRDSFLQPFKVDAIFITSSALTDLNPPINPNQFDYKKYLEKQYIYHQIFTNKNELLSVPSDTNTIFGYAAQLRTHINSKLKYYNFKPDELALINALLLGQRQDISPEIYNSYSRAGAVHILAVSGLHVGIVLLLLNSLFRPLEYLKHGKTVKIIFILLILWGFAVVAGLSASVTRAVTMFSVVAIGMNLKRPSNIFNTLAISMFFLLLFKPLFLFDVGFQMSYLAVIAIVSFQPFLEGLWRPQFKPARKLWEIFTVTLAAQFGVVPISLFYFNQFPGLFFLSNLVIIPFLGIILGMGIIIILLASINILPFWLADIYGGIISIMNSFVRWISLQERFVFSDLSFSLLQVLTAYLLIITLAFLSKKQNFKRLTTAMFAVLIFQSALIFEEKRNQTEEFVVFQKSKHSLIGIKKNMTLSVAHNFDSVTSIRDNVIKNYKVGNAIKDIKNDTLENIYAFGATRILVVDSLGIYKIPHLHPDYVVLRDSPKINLSRLLDSIKPQLIIADGSNYKSYLKRWELSCMDQNIPFHSTGRDGAFVLRKQ</sequence>
<dbReference type="PANTHER" id="PTHR30619">
    <property type="entry name" value="DNA INTERNALIZATION/COMPETENCE PROTEIN COMEC/REC2"/>
    <property type="match status" value="1"/>
</dbReference>
<feature type="transmembrane region" description="Helical" evidence="6">
    <location>
        <begin position="55"/>
        <end position="76"/>
    </location>
</feature>
<dbReference type="PANTHER" id="PTHR30619:SF1">
    <property type="entry name" value="RECOMBINATION PROTEIN 2"/>
    <property type="match status" value="1"/>
</dbReference>
<comment type="subcellular location">
    <subcellularLocation>
        <location evidence="1">Cell membrane</location>
        <topology evidence="1">Multi-pass membrane protein</topology>
    </subcellularLocation>
</comment>
<keyword evidence="2" id="KW-1003">Cell membrane</keyword>